<dbReference type="InterPro" id="IPR005119">
    <property type="entry name" value="LysR_subst-bd"/>
</dbReference>
<dbReference type="InterPro" id="IPR036390">
    <property type="entry name" value="WH_DNA-bd_sf"/>
</dbReference>
<dbReference type="Pfam" id="PF03466">
    <property type="entry name" value="LysR_substrate"/>
    <property type="match status" value="1"/>
</dbReference>
<dbReference type="PANTHER" id="PTHR30537">
    <property type="entry name" value="HTH-TYPE TRANSCRIPTIONAL REGULATOR"/>
    <property type="match status" value="1"/>
</dbReference>
<dbReference type="SUPFAM" id="SSF46785">
    <property type="entry name" value="Winged helix' DNA-binding domain"/>
    <property type="match status" value="1"/>
</dbReference>
<protein>
    <submittedName>
        <fullName evidence="6">LysR family transcriptional regulator</fullName>
    </submittedName>
</protein>
<name>A0ABU7TAF5_9HYPH</name>
<dbReference type="PRINTS" id="PR00039">
    <property type="entry name" value="HTHLYSR"/>
</dbReference>
<dbReference type="EMBL" id="MLBY01000004">
    <property type="protein sequence ID" value="MEE7457572.1"/>
    <property type="molecule type" value="Genomic_DNA"/>
</dbReference>
<proteinExistence type="inferred from homology"/>
<dbReference type="PROSITE" id="PS50931">
    <property type="entry name" value="HTH_LYSR"/>
    <property type="match status" value="1"/>
</dbReference>
<evidence type="ECO:0000256" key="3">
    <source>
        <dbReference type="ARBA" id="ARBA00023125"/>
    </source>
</evidence>
<dbReference type="InterPro" id="IPR036388">
    <property type="entry name" value="WH-like_DNA-bd_sf"/>
</dbReference>
<comment type="caution">
    <text evidence="6">The sequence shown here is derived from an EMBL/GenBank/DDBJ whole genome shotgun (WGS) entry which is preliminary data.</text>
</comment>
<dbReference type="Gene3D" id="3.40.190.290">
    <property type="match status" value="1"/>
</dbReference>
<dbReference type="Gene3D" id="1.10.10.10">
    <property type="entry name" value="Winged helix-like DNA-binding domain superfamily/Winged helix DNA-binding domain"/>
    <property type="match status" value="1"/>
</dbReference>
<keyword evidence="2" id="KW-0805">Transcription regulation</keyword>
<dbReference type="SUPFAM" id="SSF53850">
    <property type="entry name" value="Periplasmic binding protein-like II"/>
    <property type="match status" value="1"/>
</dbReference>
<evidence type="ECO:0000259" key="5">
    <source>
        <dbReference type="PROSITE" id="PS50931"/>
    </source>
</evidence>
<evidence type="ECO:0000313" key="7">
    <source>
        <dbReference type="Proteomes" id="UP001349262"/>
    </source>
</evidence>
<sequence length="300" mass="33413">MPRDNLTDLLTFATVAQEGSFTRAAKRLNMTQSALSHAVNNLEARLGLRLLNRSTRNLSTTAAGERLLNAVGPQFDELDAELLALAELRHRPAGKVRITAPVHAVETVLWPVLQRLLPDYPDIHVEVVTSDARTDIVAERFDAGIRVGEYVERDMIAVCIAPPMRMAVVGPPAYFADRSVPQRPEDLVGHQCIHLARASRGDLFPWEFERNGEEVAVQVGGQLALTSLHIIRHATLAGRGLAYLPEQEVLADLADGRLVRVLEEWCEPFPGYHLYYPSRRQPTSAFTILLDALRHHEQGF</sequence>
<evidence type="ECO:0000256" key="1">
    <source>
        <dbReference type="ARBA" id="ARBA00009437"/>
    </source>
</evidence>
<gene>
    <name evidence="6" type="ORF">MRSR164_12525</name>
</gene>
<keyword evidence="7" id="KW-1185">Reference proteome</keyword>
<dbReference type="InterPro" id="IPR000847">
    <property type="entry name" value="LysR_HTH_N"/>
</dbReference>
<keyword evidence="3" id="KW-0238">DNA-binding</keyword>
<dbReference type="Pfam" id="PF00126">
    <property type="entry name" value="HTH_1"/>
    <property type="match status" value="1"/>
</dbReference>
<keyword evidence="4" id="KW-0804">Transcription</keyword>
<dbReference type="InterPro" id="IPR058163">
    <property type="entry name" value="LysR-type_TF_proteobact-type"/>
</dbReference>
<evidence type="ECO:0000256" key="2">
    <source>
        <dbReference type="ARBA" id="ARBA00023015"/>
    </source>
</evidence>
<feature type="domain" description="HTH lysR-type" evidence="5">
    <location>
        <begin position="4"/>
        <end position="61"/>
    </location>
</feature>
<reference evidence="6 7" key="1">
    <citation type="journal article" date="2012" name="Genet. Mol. Biol.">
        <title>Analysis of 16S rRNA and mxaF genes revealing insights into Methylobacterium niche-specific plant association.</title>
        <authorList>
            <person name="Dourado M.N."/>
            <person name="Andreote F.D."/>
            <person name="Dini-Andreote F."/>
            <person name="Conti R."/>
            <person name="Araujo J.M."/>
            <person name="Araujo W.L."/>
        </authorList>
    </citation>
    <scope>NUCLEOTIDE SEQUENCE [LARGE SCALE GENOMIC DNA]</scope>
    <source>
        <strain evidence="6 7">SR1.6/4</strain>
    </source>
</reference>
<organism evidence="6 7">
    <name type="scientific">Methylobacterium radiotolerans</name>
    <dbReference type="NCBI Taxonomy" id="31998"/>
    <lineage>
        <taxon>Bacteria</taxon>
        <taxon>Pseudomonadati</taxon>
        <taxon>Pseudomonadota</taxon>
        <taxon>Alphaproteobacteria</taxon>
        <taxon>Hyphomicrobiales</taxon>
        <taxon>Methylobacteriaceae</taxon>
        <taxon>Methylobacterium</taxon>
    </lineage>
</organism>
<dbReference type="Proteomes" id="UP001349262">
    <property type="component" value="Unassembled WGS sequence"/>
</dbReference>
<dbReference type="CDD" id="cd08474">
    <property type="entry name" value="PBP2_CrgA_like_5"/>
    <property type="match status" value="1"/>
</dbReference>
<accession>A0ABU7TAF5</accession>
<evidence type="ECO:0000256" key="4">
    <source>
        <dbReference type="ARBA" id="ARBA00023163"/>
    </source>
</evidence>
<evidence type="ECO:0000313" key="6">
    <source>
        <dbReference type="EMBL" id="MEE7457572.1"/>
    </source>
</evidence>
<dbReference type="PANTHER" id="PTHR30537:SF1">
    <property type="entry name" value="HTH-TYPE TRANSCRIPTIONAL REGULATOR PGRR"/>
    <property type="match status" value="1"/>
</dbReference>
<comment type="similarity">
    <text evidence="1">Belongs to the LysR transcriptional regulatory family.</text>
</comment>